<comment type="caution">
    <text evidence="3">The sequence shown here is derived from an EMBL/GenBank/DDBJ whole genome shotgun (WGS) entry which is preliminary data.</text>
</comment>
<accession>A0A2H0X702</accession>
<evidence type="ECO:0000259" key="1">
    <source>
        <dbReference type="Pfam" id="PF00534"/>
    </source>
</evidence>
<dbReference type="Proteomes" id="UP000231414">
    <property type="component" value="Unassembled WGS sequence"/>
</dbReference>
<dbReference type="InterPro" id="IPR050194">
    <property type="entry name" value="Glycosyltransferase_grp1"/>
</dbReference>
<dbReference type="CDD" id="cd03801">
    <property type="entry name" value="GT4_PimA-like"/>
    <property type="match status" value="1"/>
</dbReference>
<evidence type="ECO:0000313" key="4">
    <source>
        <dbReference type="Proteomes" id="UP000231414"/>
    </source>
</evidence>
<dbReference type="InterPro" id="IPR028098">
    <property type="entry name" value="Glyco_trans_4-like_N"/>
</dbReference>
<dbReference type="EMBL" id="PEYW01000040">
    <property type="protein sequence ID" value="PIS20615.1"/>
    <property type="molecule type" value="Genomic_DNA"/>
</dbReference>
<evidence type="ECO:0008006" key="5">
    <source>
        <dbReference type="Google" id="ProtNLM"/>
    </source>
</evidence>
<dbReference type="AlphaFoldDB" id="A0A2H0X702"/>
<protein>
    <recommendedName>
        <fullName evidence="5">Glycosyltransferase family 1 protein</fullName>
    </recommendedName>
</protein>
<dbReference type="Pfam" id="PF00534">
    <property type="entry name" value="Glycos_transf_1"/>
    <property type="match status" value="1"/>
</dbReference>
<evidence type="ECO:0000259" key="2">
    <source>
        <dbReference type="Pfam" id="PF13439"/>
    </source>
</evidence>
<reference evidence="4" key="1">
    <citation type="submission" date="2017-09" db="EMBL/GenBank/DDBJ databases">
        <title>Depth-based differentiation of microbial function through sediment-hosted aquifers and enrichment of novel symbionts in the deep terrestrial subsurface.</title>
        <authorList>
            <person name="Probst A.J."/>
            <person name="Ladd B."/>
            <person name="Jarett J.K."/>
            <person name="Geller-Mcgrath D.E."/>
            <person name="Sieber C.M.K."/>
            <person name="Emerson J.B."/>
            <person name="Anantharaman K."/>
            <person name="Thomas B.C."/>
            <person name="Malmstrom R."/>
            <person name="Stieglmeier M."/>
            <person name="Klingl A."/>
            <person name="Woyke T."/>
            <person name="Ryan C.M."/>
            <person name="Banfield J.F."/>
        </authorList>
    </citation>
    <scope>NUCLEOTIDE SEQUENCE [LARGE SCALE GENOMIC DNA]</scope>
</reference>
<feature type="domain" description="Glycosyltransferase subfamily 4-like N-terminal" evidence="2">
    <location>
        <begin position="15"/>
        <end position="192"/>
    </location>
</feature>
<feature type="domain" description="Glycosyl transferase family 1" evidence="1">
    <location>
        <begin position="200"/>
        <end position="365"/>
    </location>
</feature>
<dbReference type="Pfam" id="PF13439">
    <property type="entry name" value="Glyco_transf_4"/>
    <property type="match status" value="1"/>
</dbReference>
<proteinExistence type="predicted"/>
<dbReference type="PANTHER" id="PTHR45947">
    <property type="entry name" value="SULFOQUINOVOSYL TRANSFERASE SQD2"/>
    <property type="match status" value="1"/>
</dbReference>
<gene>
    <name evidence="3" type="ORF">COT52_02810</name>
</gene>
<dbReference type="InterPro" id="IPR001296">
    <property type="entry name" value="Glyco_trans_1"/>
</dbReference>
<dbReference type="GO" id="GO:0016757">
    <property type="term" value="F:glycosyltransferase activity"/>
    <property type="evidence" value="ECO:0007669"/>
    <property type="project" value="InterPro"/>
</dbReference>
<name>A0A2H0X702_UNCKA</name>
<evidence type="ECO:0000313" key="3">
    <source>
        <dbReference type="EMBL" id="PIS20615.1"/>
    </source>
</evidence>
<organism evidence="3 4">
    <name type="scientific">candidate division WWE3 bacterium CG08_land_8_20_14_0_20_43_13</name>
    <dbReference type="NCBI Taxonomy" id="1975087"/>
    <lineage>
        <taxon>Bacteria</taxon>
        <taxon>Katanobacteria</taxon>
    </lineage>
</organism>
<dbReference type="SUPFAM" id="SSF53756">
    <property type="entry name" value="UDP-Glycosyltransferase/glycogen phosphorylase"/>
    <property type="match status" value="1"/>
</dbReference>
<sequence length="390" mass="43162">MRITQVCPKYFPALGGVEEVVKQYSERLVKRGYIVSVITGDADLTKARSRLGGTGSCHNSRSREAEIINGVQVRRACSLRLPLEALSPAPGIVPLLLKSQADIFHLHANKYFTTDLGALICRLKKWPFVFNPHAGTFGDNSLGVIHNNTIGRLALGAKIVICVSQYEKSLIQNSGIAVKRLEVLPNGVDTEEFSTPVEFNFFSKLNLENRPIIFYLGRLAVHKGLDVLLSACRQLFDRNSAPVLVISGPDVGALESLKRRSISLGLENRVFFTGKLNHEEKISALQHASVFCLPSYSEAFGVTVIEAMAAGCPVVATNIMSLPEIVAHQETGLLFRPGDGQLLFENLKYLLDNKEERGRLSTNAKIKVKRDYDWENIVDRLESLYKQVIA</sequence>
<dbReference type="Gene3D" id="3.40.50.2000">
    <property type="entry name" value="Glycogen Phosphorylase B"/>
    <property type="match status" value="2"/>
</dbReference>
<dbReference type="PANTHER" id="PTHR45947:SF3">
    <property type="entry name" value="SULFOQUINOVOSYL TRANSFERASE SQD2"/>
    <property type="match status" value="1"/>
</dbReference>